<evidence type="ECO:0000256" key="3">
    <source>
        <dbReference type="ARBA" id="ARBA00022729"/>
    </source>
</evidence>
<dbReference type="Proteomes" id="UP001144612">
    <property type="component" value="Unassembled WGS sequence"/>
</dbReference>
<dbReference type="InterPro" id="IPR039424">
    <property type="entry name" value="SBP_5"/>
</dbReference>
<dbReference type="RefSeq" id="WP_268059397.1">
    <property type="nucleotide sequence ID" value="NZ_JAPQFJ010000001.1"/>
</dbReference>
<feature type="domain" description="Solute-binding protein family 5" evidence="4">
    <location>
        <begin position="74"/>
        <end position="435"/>
    </location>
</feature>
<accession>A0ABT4D712</accession>
<organism evidence="5 6">
    <name type="scientific">Clostridium brassicae</name>
    <dbReference type="NCBI Taxonomy" id="2999072"/>
    <lineage>
        <taxon>Bacteria</taxon>
        <taxon>Bacillati</taxon>
        <taxon>Bacillota</taxon>
        <taxon>Clostridia</taxon>
        <taxon>Eubacteriales</taxon>
        <taxon>Clostridiaceae</taxon>
        <taxon>Clostridium</taxon>
    </lineage>
</organism>
<evidence type="ECO:0000259" key="4">
    <source>
        <dbReference type="Pfam" id="PF00496"/>
    </source>
</evidence>
<dbReference type="Gene3D" id="3.90.76.10">
    <property type="entry name" value="Dipeptide-binding Protein, Domain 1"/>
    <property type="match status" value="1"/>
</dbReference>
<evidence type="ECO:0000256" key="2">
    <source>
        <dbReference type="ARBA" id="ARBA00022448"/>
    </source>
</evidence>
<reference evidence="5" key="1">
    <citation type="submission" date="2022-12" db="EMBL/GenBank/DDBJ databases">
        <title>Clostridium sp. nov., isolated from industrial wastewater.</title>
        <authorList>
            <person name="Jiayan W."/>
        </authorList>
    </citation>
    <scope>NUCLEOTIDE SEQUENCE</scope>
    <source>
        <strain evidence="5">ZC22-4</strain>
    </source>
</reference>
<keyword evidence="2" id="KW-0813">Transport</keyword>
<dbReference type="PANTHER" id="PTHR30290">
    <property type="entry name" value="PERIPLASMIC BINDING COMPONENT OF ABC TRANSPORTER"/>
    <property type="match status" value="1"/>
</dbReference>
<sequence length="519" mass="60094">MKKGLSIFLVLLMFMGSGCIQKKQVNTKEIRDYIIYNLGKMPEDLTMLKSNNLRDEDLLLCLFEGLVSTNEKGEIVPGLASEWKISDDKLSYTFKIRNNAKWSDGSSITTEDFIEFFKELLKSNENIYKQQLYCIFGAKDYADNKIDFNEVAIIEKDNETLEIRLNYPCTYFLNMLSKPMYALKKNLTSFKNWKNNYSNIVYSGPFNIKNISTNMDIELSKNEMYWDKDNVPSSKIVIKNEESSALALANYKWDETDIILNPPANEIKESIEDNEIISFTSINGISLNFNLKKQGISRDINFRKSINYCIDREEISKKILGQEAQKFIESGANDKIFFDKHKDLIKAKDFLNKSTYKGEKIRIAYLNTLENSKKIIEDIEKSLGKASIKTYIEECDNERFNQIIKDGDYDIVVTEYLSENSYPLAFLEKWTTNSTTNIFGYTNWNYDNLILKTKITSDSESAKKLLNSAQDVLYEDIPFMPICFFKNTVCKKETVEGVEINKRGNVLLKKAYLNKENNN</sequence>
<evidence type="ECO:0000313" key="6">
    <source>
        <dbReference type="Proteomes" id="UP001144612"/>
    </source>
</evidence>
<dbReference type="Gene3D" id="3.40.190.10">
    <property type="entry name" value="Periplasmic binding protein-like II"/>
    <property type="match status" value="1"/>
</dbReference>
<dbReference type="PANTHER" id="PTHR30290:SF9">
    <property type="entry name" value="OLIGOPEPTIDE-BINDING PROTEIN APPA"/>
    <property type="match status" value="1"/>
</dbReference>
<protein>
    <submittedName>
        <fullName evidence="5">Peptide ABC transporter substrate-binding protein</fullName>
    </submittedName>
</protein>
<dbReference type="EMBL" id="JAPQFJ010000001">
    <property type="protein sequence ID" value="MCY6957036.1"/>
    <property type="molecule type" value="Genomic_DNA"/>
</dbReference>
<evidence type="ECO:0000313" key="5">
    <source>
        <dbReference type="EMBL" id="MCY6957036.1"/>
    </source>
</evidence>
<dbReference type="InterPro" id="IPR000914">
    <property type="entry name" value="SBP_5_dom"/>
</dbReference>
<name>A0ABT4D712_9CLOT</name>
<dbReference type="InterPro" id="IPR030678">
    <property type="entry name" value="Peptide/Ni-bd"/>
</dbReference>
<keyword evidence="3" id="KW-0732">Signal</keyword>
<comment type="similarity">
    <text evidence="1">Belongs to the bacterial solute-binding protein 5 family.</text>
</comment>
<dbReference type="PIRSF" id="PIRSF002741">
    <property type="entry name" value="MppA"/>
    <property type="match status" value="1"/>
</dbReference>
<keyword evidence="6" id="KW-1185">Reference proteome</keyword>
<dbReference type="Pfam" id="PF00496">
    <property type="entry name" value="SBP_bac_5"/>
    <property type="match status" value="1"/>
</dbReference>
<proteinExistence type="inferred from homology"/>
<dbReference type="PROSITE" id="PS51257">
    <property type="entry name" value="PROKAR_LIPOPROTEIN"/>
    <property type="match status" value="1"/>
</dbReference>
<dbReference type="SUPFAM" id="SSF53850">
    <property type="entry name" value="Periplasmic binding protein-like II"/>
    <property type="match status" value="1"/>
</dbReference>
<comment type="caution">
    <text evidence="5">The sequence shown here is derived from an EMBL/GenBank/DDBJ whole genome shotgun (WGS) entry which is preliminary data.</text>
</comment>
<dbReference type="CDD" id="cd08504">
    <property type="entry name" value="PBP2_OppA"/>
    <property type="match status" value="1"/>
</dbReference>
<evidence type="ECO:0000256" key="1">
    <source>
        <dbReference type="ARBA" id="ARBA00005695"/>
    </source>
</evidence>
<gene>
    <name evidence="5" type="ORF">OW729_00200</name>
</gene>
<dbReference type="Gene3D" id="3.10.105.10">
    <property type="entry name" value="Dipeptide-binding Protein, Domain 3"/>
    <property type="match status" value="1"/>
</dbReference>